<comment type="caution">
    <text evidence="1">The sequence shown here is derived from an EMBL/GenBank/DDBJ whole genome shotgun (WGS) entry which is preliminary data.</text>
</comment>
<dbReference type="AlphaFoldDB" id="A0A0C2NAY4"/>
<gene>
    <name evidence="1" type="ORF">RF11_14693</name>
</gene>
<organism evidence="1 2">
    <name type="scientific">Thelohanellus kitauei</name>
    <name type="common">Myxosporean</name>
    <dbReference type="NCBI Taxonomy" id="669202"/>
    <lineage>
        <taxon>Eukaryota</taxon>
        <taxon>Metazoa</taxon>
        <taxon>Cnidaria</taxon>
        <taxon>Myxozoa</taxon>
        <taxon>Myxosporea</taxon>
        <taxon>Bivalvulida</taxon>
        <taxon>Platysporina</taxon>
        <taxon>Myxobolidae</taxon>
        <taxon>Thelohanellus</taxon>
    </lineage>
</organism>
<reference evidence="1 2" key="1">
    <citation type="journal article" date="2014" name="Genome Biol. Evol.">
        <title>The genome of the myxosporean Thelohanellus kitauei shows adaptations to nutrient acquisition within its fish host.</title>
        <authorList>
            <person name="Yang Y."/>
            <person name="Xiong J."/>
            <person name="Zhou Z."/>
            <person name="Huo F."/>
            <person name="Miao W."/>
            <person name="Ran C."/>
            <person name="Liu Y."/>
            <person name="Zhang J."/>
            <person name="Feng J."/>
            <person name="Wang M."/>
            <person name="Wang M."/>
            <person name="Wang L."/>
            <person name="Yao B."/>
        </authorList>
    </citation>
    <scope>NUCLEOTIDE SEQUENCE [LARGE SCALE GENOMIC DNA]</scope>
    <source>
        <strain evidence="1">Wuqing</strain>
    </source>
</reference>
<protein>
    <submittedName>
        <fullName evidence="1">Uncharacterized protein</fullName>
    </submittedName>
</protein>
<dbReference type="Proteomes" id="UP000031668">
    <property type="component" value="Unassembled WGS sequence"/>
</dbReference>
<evidence type="ECO:0000313" key="1">
    <source>
        <dbReference type="EMBL" id="KII71067.1"/>
    </source>
</evidence>
<name>A0A0C2NAY4_THEKT</name>
<sequence length="195" mass="22685">MNNIPYGKKIVPGRQSITLQNSPFVVHQNNQGWLSNPGIINQDYFRACNQVDLQYTSQTPLQFNQPQAQPTIWVYIQPNIQIASLPYGNYMFQNAGLNNMTRWVSGEPSINPFNCGYQEFSTSIPKVEDTHFEFTNKGCGTTTERKEGICQIKYDRENELQRHERRHDMPEVPNLVDWELDPEQFLLKYIIKPLT</sequence>
<accession>A0A0C2NAY4</accession>
<proteinExistence type="predicted"/>
<evidence type="ECO:0000313" key="2">
    <source>
        <dbReference type="Proteomes" id="UP000031668"/>
    </source>
</evidence>
<dbReference type="EMBL" id="JWZT01001867">
    <property type="protein sequence ID" value="KII71067.1"/>
    <property type="molecule type" value="Genomic_DNA"/>
</dbReference>
<keyword evidence="2" id="KW-1185">Reference proteome</keyword>